<evidence type="ECO:0000313" key="5">
    <source>
        <dbReference type="EMBL" id="KAK7235200.1"/>
    </source>
</evidence>
<proteinExistence type="predicted"/>
<feature type="transmembrane region" description="Helical" evidence="3">
    <location>
        <begin position="12"/>
        <end position="32"/>
    </location>
</feature>
<reference evidence="5 6" key="1">
    <citation type="submission" date="2024-03" db="EMBL/GenBank/DDBJ databases">
        <title>Aureococcus anophagefferens CCMP1851 and Kratosvirus quantuckense: Draft genome of a second virus-susceptible host strain in the model system.</title>
        <authorList>
            <person name="Chase E."/>
            <person name="Truchon A.R."/>
            <person name="Schepens W."/>
            <person name="Wilhelm S.W."/>
        </authorList>
    </citation>
    <scope>NUCLEOTIDE SEQUENCE [LARGE SCALE GENOMIC DNA]</scope>
    <source>
        <strain evidence="5 6">CCMP1851</strain>
    </source>
</reference>
<sequence length="546" mass="59620">MGRLLGGYETSRSLYLSGIGAIYAVAFGSYWLQYPGLLGARGLLPAAPFWRQVKPNYEGATRAASFLRLPCLLWFAGDGDAAVGARASRRSRRPASAPARGRRGLHHGALFAALFLGYLTLFVASQTWLGFQWDIFLLETGFWTVLYAARGRQGSKRVIQRRFNALIMYSGNYNWFNLHTVVLLLPAWACDFSEASAWETFWRRRRCPPAALAARARAGGSATAPASLGAWRWPPPPPSPWACCSSPASPSPGGPCCRSCPARSANRRGARGAAREPFRAASSYGLFRRMTGVGDAPGGAGFGGAPPSAVAVPAVVLEASRDGRDWREIPPRYAPFGVSRPPRRTAPHQPRLDWQLWFAALGHYQHNPWLLHLMYKIVTALPTDDDALALLDVDAYPFSGTPPTNVRASLYHYDFTRAPSAWARGIPGAVELAPGCNPFRHENRSDCDAYWTRRRVSEYVPAVDAAVLRDQVVAKRGWPTGPPTPAPSRAAALRRFVGWHAKTSSGGPLFVDGPAVLLALVGAGPLLLGALPRLDFRVRRRKRKAD</sequence>
<evidence type="ECO:0000256" key="1">
    <source>
        <dbReference type="ARBA" id="ARBA00023180"/>
    </source>
</evidence>
<keyword evidence="3" id="KW-0812">Transmembrane</keyword>
<dbReference type="PANTHER" id="PTHR14463:SF5">
    <property type="entry name" value="LIPASE MATURATION FACTOR 2"/>
    <property type="match status" value="1"/>
</dbReference>
<dbReference type="EMBL" id="JBBJCI010000295">
    <property type="protein sequence ID" value="KAK7235200.1"/>
    <property type="molecule type" value="Genomic_DNA"/>
</dbReference>
<keyword evidence="3" id="KW-1133">Transmembrane helix</keyword>
<evidence type="ECO:0000259" key="4">
    <source>
        <dbReference type="Pfam" id="PF25179"/>
    </source>
</evidence>
<evidence type="ECO:0000256" key="2">
    <source>
        <dbReference type="ARBA" id="ARBA00040643"/>
    </source>
</evidence>
<organism evidence="5 6">
    <name type="scientific">Aureococcus anophagefferens</name>
    <name type="common">Harmful bloom alga</name>
    <dbReference type="NCBI Taxonomy" id="44056"/>
    <lineage>
        <taxon>Eukaryota</taxon>
        <taxon>Sar</taxon>
        <taxon>Stramenopiles</taxon>
        <taxon>Ochrophyta</taxon>
        <taxon>Pelagophyceae</taxon>
        <taxon>Pelagomonadales</taxon>
        <taxon>Pelagomonadaceae</taxon>
        <taxon>Aureococcus</taxon>
    </lineage>
</organism>
<keyword evidence="6" id="KW-1185">Reference proteome</keyword>
<feature type="transmembrane region" description="Helical" evidence="3">
    <location>
        <begin position="515"/>
        <end position="534"/>
    </location>
</feature>
<evidence type="ECO:0000313" key="6">
    <source>
        <dbReference type="Proteomes" id="UP001363151"/>
    </source>
</evidence>
<dbReference type="Proteomes" id="UP001363151">
    <property type="component" value="Unassembled WGS sequence"/>
</dbReference>
<name>A0ABR1FPP0_AURAN</name>
<feature type="transmembrane region" description="Helical" evidence="3">
    <location>
        <begin position="104"/>
        <end position="124"/>
    </location>
</feature>
<accession>A0ABR1FPP0</accession>
<dbReference type="PANTHER" id="PTHR14463">
    <property type="entry name" value="LIPASE MATURATION FACTOR"/>
    <property type="match status" value="1"/>
</dbReference>
<gene>
    <name evidence="5" type="primary">LMF2</name>
    <name evidence="5" type="ORF">SO694_00145018</name>
</gene>
<dbReference type="InterPro" id="IPR009613">
    <property type="entry name" value="LMF"/>
</dbReference>
<feature type="transmembrane region" description="Helical" evidence="3">
    <location>
        <begin position="63"/>
        <end position="83"/>
    </location>
</feature>
<keyword evidence="3" id="KW-0472">Membrane</keyword>
<evidence type="ECO:0000256" key="3">
    <source>
        <dbReference type="SAM" id="Phobius"/>
    </source>
</evidence>
<protein>
    <recommendedName>
        <fullName evidence="2">Lipase maturation factor 2</fullName>
    </recommendedName>
</protein>
<comment type="caution">
    <text evidence="5">The sequence shown here is derived from an EMBL/GenBank/DDBJ whole genome shotgun (WGS) entry which is preliminary data.</text>
</comment>
<dbReference type="InterPro" id="IPR057433">
    <property type="entry name" value="LMF1/2_C"/>
</dbReference>
<keyword evidence="1" id="KW-0325">Glycoprotein</keyword>
<dbReference type="Pfam" id="PF25179">
    <property type="entry name" value="LMF1_C"/>
    <property type="match status" value="1"/>
</dbReference>
<feature type="domain" description="Lipase maturation factor 1/2 C-terminal" evidence="4">
    <location>
        <begin position="283"/>
        <end position="419"/>
    </location>
</feature>